<organism evidence="1">
    <name type="scientific">Tanacetum cinerariifolium</name>
    <name type="common">Dalmatian daisy</name>
    <name type="synonym">Chrysanthemum cinerariifolium</name>
    <dbReference type="NCBI Taxonomy" id="118510"/>
    <lineage>
        <taxon>Eukaryota</taxon>
        <taxon>Viridiplantae</taxon>
        <taxon>Streptophyta</taxon>
        <taxon>Embryophyta</taxon>
        <taxon>Tracheophyta</taxon>
        <taxon>Spermatophyta</taxon>
        <taxon>Magnoliopsida</taxon>
        <taxon>eudicotyledons</taxon>
        <taxon>Gunneridae</taxon>
        <taxon>Pentapetalae</taxon>
        <taxon>asterids</taxon>
        <taxon>campanulids</taxon>
        <taxon>Asterales</taxon>
        <taxon>Asteraceae</taxon>
        <taxon>Asteroideae</taxon>
        <taxon>Anthemideae</taxon>
        <taxon>Anthemidinae</taxon>
        <taxon>Tanacetum</taxon>
    </lineage>
</organism>
<sequence>MDQDSVHMIATTKVPMLKPENGNAPPITQVVEGVETIIAPATTKEKAQKVNTAYGVSTASTQATAVNSTTINNLSDAVIYSFFASQPNSPQLDNEDLQQIHPDDLEEMDLRWHDWRAFHPF</sequence>
<name>A0A699INL6_TANCI</name>
<proteinExistence type="predicted"/>
<dbReference type="EMBL" id="BKCJ010293745">
    <property type="protein sequence ID" value="GEZ55914.1"/>
    <property type="molecule type" value="Genomic_DNA"/>
</dbReference>
<evidence type="ECO:0000313" key="1">
    <source>
        <dbReference type="EMBL" id="GEZ55914.1"/>
    </source>
</evidence>
<gene>
    <name evidence="1" type="ORF">Tci_527887</name>
</gene>
<reference evidence="1" key="1">
    <citation type="journal article" date="2019" name="Sci. Rep.">
        <title>Draft genome of Tanacetum cinerariifolium, the natural source of mosquito coil.</title>
        <authorList>
            <person name="Yamashiro T."/>
            <person name="Shiraishi A."/>
            <person name="Satake H."/>
            <person name="Nakayama K."/>
        </authorList>
    </citation>
    <scope>NUCLEOTIDE SEQUENCE</scope>
</reference>
<dbReference type="AlphaFoldDB" id="A0A699INL6"/>
<comment type="caution">
    <text evidence="1">The sequence shown here is derived from an EMBL/GenBank/DDBJ whole genome shotgun (WGS) entry which is preliminary data.</text>
</comment>
<accession>A0A699INL6</accession>
<protein>
    <submittedName>
        <fullName evidence="1">Uncharacterized protein</fullName>
    </submittedName>
</protein>